<protein>
    <recommendedName>
        <fullName evidence="4">DUF2177 family protein</fullName>
    </recommendedName>
</protein>
<sequence>MKPHLKRWFLAYGVTAVIFAALDVVWILGVANPQYKAQIGDLIATNTNYVAAVAFYLIYVAGMVHYGVRPNERNATLRQRVTGAALFGFFTYATWALTGLAVLKGFPTLVAITDIAWGTVACAVVTWLTTLVLGKVLRRDIAAS</sequence>
<dbReference type="Proteomes" id="UP000280861">
    <property type="component" value="Unassembled WGS sequence"/>
</dbReference>
<dbReference type="RefSeq" id="WP_124091297.1">
    <property type="nucleotide sequence ID" value="NZ_CBCRYA010000003.1"/>
</dbReference>
<dbReference type="InterPro" id="IPR018687">
    <property type="entry name" value="DUF2177_membr"/>
</dbReference>
<evidence type="ECO:0000256" key="1">
    <source>
        <dbReference type="SAM" id="Phobius"/>
    </source>
</evidence>
<evidence type="ECO:0000313" key="3">
    <source>
        <dbReference type="Proteomes" id="UP000280861"/>
    </source>
</evidence>
<keyword evidence="1" id="KW-1133">Transmembrane helix</keyword>
<keyword evidence="1" id="KW-0472">Membrane</keyword>
<dbReference type="Pfam" id="PF09945">
    <property type="entry name" value="DUF2177"/>
    <property type="match status" value="1"/>
</dbReference>
<feature type="transmembrane region" description="Helical" evidence="1">
    <location>
        <begin position="9"/>
        <end position="29"/>
    </location>
</feature>
<reference evidence="2 3" key="1">
    <citation type="submission" date="2018-11" db="EMBL/GenBank/DDBJ databases">
        <authorList>
            <person name="Criscuolo A."/>
        </authorList>
    </citation>
    <scope>NUCLEOTIDE SEQUENCE [LARGE SCALE GENOMIC DNA]</scope>
    <source>
        <strain evidence="2">AT11b</strain>
    </source>
</reference>
<proteinExistence type="predicted"/>
<keyword evidence="3" id="KW-1185">Reference proteome</keyword>
<feature type="transmembrane region" description="Helical" evidence="1">
    <location>
        <begin position="80"/>
        <end position="103"/>
    </location>
</feature>
<dbReference type="EMBL" id="UXAU01000019">
    <property type="protein sequence ID" value="VDC23900.1"/>
    <property type="molecule type" value="Genomic_DNA"/>
</dbReference>
<name>A0A3P5WXY8_9MICC</name>
<evidence type="ECO:0000313" key="2">
    <source>
        <dbReference type="EMBL" id="VDC23900.1"/>
    </source>
</evidence>
<feature type="transmembrane region" description="Helical" evidence="1">
    <location>
        <begin position="49"/>
        <end position="68"/>
    </location>
</feature>
<dbReference type="AlphaFoldDB" id="A0A3P5WXY8"/>
<evidence type="ECO:0008006" key="4">
    <source>
        <dbReference type="Google" id="ProtNLM"/>
    </source>
</evidence>
<accession>A0A3P5WXY8</accession>
<keyword evidence="1" id="KW-0812">Transmembrane</keyword>
<dbReference type="OrthoDB" id="166547at2"/>
<gene>
    <name evidence="2" type="ORF">PSET11_01342</name>
</gene>
<organism evidence="2 3">
    <name type="scientific">Arthrobacter ulcerisalmonis</name>
    <dbReference type="NCBI Taxonomy" id="2483813"/>
    <lineage>
        <taxon>Bacteria</taxon>
        <taxon>Bacillati</taxon>
        <taxon>Actinomycetota</taxon>
        <taxon>Actinomycetes</taxon>
        <taxon>Micrococcales</taxon>
        <taxon>Micrococcaceae</taxon>
        <taxon>Arthrobacter</taxon>
    </lineage>
</organism>
<feature type="transmembrane region" description="Helical" evidence="1">
    <location>
        <begin position="115"/>
        <end position="137"/>
    </location>
</feature>